<keyword evidence="4" id="KW-1185">Reference proteome</keyword>
<proteinExistence type="predicted"/>
<organism evidence="3 4">
    <name type="scientific">Streptomyces pactum</name>
    <dbReference type="NCBI Taxonomy" id="68249"/>
    <lineage>
        <taxon>Bacteria</taxon>
        <taxon>Bacillati</taxon>
        <taxon>Actinomycetota</taxon>
        <taxon>Actinomycetes</taxon>
        <taxon>Kitasatosporales</taxon>
        <taxon>Streptomycetaceae</taxon>
        <taxon>Streptomyces</taxon>
    </lineage>
</organism>
<keyword evidence="2" id="KW-0472">Membrane</keyword>
<evidence type="ECO:0000313" key="4">
    <source>
        <dbReference type="Proteomes" id="UP000807371"/>
    </source>
</evidence>
<feature type="transmembrane region" description="Helical" evidence="2">
    <location>
        <begin position="53"/>
        <end position="72"/>
    </location>
</feature>
<keyword evidence="2" id="KW-1133">Transmembrane helix</keyword>
<comment type="caution">
    <text evidence="3">The sequence shown here is derived from an EMBL/GenBank/DDBJ whole genome shotgun (WGS) entry which is preliminary data.</text>
</comment>
<accession>A0ABS0NKY1</accession>
<evidence type="ECO:0000313" key="3">
    <source>
        <dbReference type="EMBL" id="MBH5335858.1"/>
    </source>
</evidence>
<dbReference type="RefSeq" id="WP_197989349.1">
    <property type="nucleotide sequence ID" value="NZ_JACYXC010000001.1"/>
</dbReference>
<feature type="region of interest" description="Disordered" evidence="1">
    <location>
        <begin position="1"/>
        <end position="24"/>
    </location>
</feature>
<dbReference type="Proteomes" id="UP000807371">
    <property type="component" value="Unassembled WGS sequence"/>
</dbReference>
<protein>
    <submittedName>
        <fullName evidence="3">Uncharacterized protein</fullName>
    </submittedName>
</protein>
<feature type="transmembrane region" description="Helical" evidence="2">
    <location>
        <begin position="93"/>
        <end position="112"/>
    </location>
</feature>
<name>A0ABS0NKY1_9ACTN</name>
<reference evidence="3 4" key="1">
    <citation type="submission" date="2020-09" db="EMBL/GenBank/DDBJ databases">
        <title>Biosynthesis of the nuclear factor of activated T cells inhibitor NFAT-133 and its congeners in Streptomyces pactum.</title>
        <authorList>
            <person name="Zhou W."/>
            <person name="Posri P."/>
            <person name="Abugrain M.E."/>
            <person name="Weisberg A.J."/>
            <person name="Chang J.H."/>
            <person name="Mahmud T."/>
        </authorList>
    </citation>
    <scope>NUCLEOTIDE SEQUENCE [LARGE SCALE GENOMIC DNA]</scope>
    <source>
        <strain evidence="3 4">ATCC 27456</strain>
    </source>
</reference>
<gene>
    <name evidence="3" type="ORF">IHE55_14105</name>
</gene>
<keyword evidence="2" id="KW-0812">Transmembrane</keyword>
<evidence type="ECO:0000256" key="1">
    <source>
        <dbReference type="SAM" id="MobiDB-lite"/>
    </source>
</evidence>
<sequence length="119" mass="12191">MSSAEQTAGPPGEPGTPQKPGGTTSLVVGAAAVTMLGFPSLPESVPPWFRFLPLYFIVPAGICAMVLGAVALRDLRTPPATGRSGRRRARAGLVLGAVAVVIPLAVIVRAYWQLGQASG</sequence>
<dbReference type="EMBL" id="JACYXC010000001">
    <property type="protein sequence ID" value="MBH5335858.1"/>
    <property type="molecule type" value="Genomic_DNA"/>
</dbReference>
<evidence type="ECO:0000256" key="2">
    <source>
        <dbReference type="SAM" id="Phobius"/>
    </source>
</evidence>